<evidence type="ECO:0000313" key="2">
    <source>
        <dbReference type="EMBL" id="OLO82207.1"/>
    </source>
</evidence>
<dbReference type="NCBIfam" id="TIGR01764">
    <property type="entry name" value="excise"/>
    <property type="match status" value="1"/>
</dbReference>
<dbReference type="SUPFAM" id="SSF46955">
    <property type="entry name" value="Putative DNA-binding domain"/>
    <property type="match status" value="1"/>
</dbReference>
<dbReference type="InterPro" id="IPR041657">
    <property type="entry name" value="HTH_17"/>
</dbReference>
<organism evidence="2 3">
    <name type="scientific">Actinomyces naeslundii</name>
    <dbReference type="NCBI Taxonomy" id="1655"/>
    <lineage>
        <taxon>Bacteria</taxon>
        <taxon>Bacillati</taxon>
        <taxon>Actinomycetota</taxon>
        <taxon>Actinomycetes</taxon>
        <taxon>Actinomycetales</taxon>
        <taxon>Actinomycetaceae</taxon>
        <taxon>Actinomyces</taxon>
    </lineage>
</organism>
<evidence type="ECO:0000313" key="3">
    <source>
        <dbReference type="Proteomes" id="UP000186781"/>
    </source>
</evidence>
<feature type="domain" description="Helix-turn-helix" evidence="1">
    <location>
        <begin position="76"/>
        <end position="125"/>
    </location>
</feature>
<accession>A0ABX3F1Z3</accession>
<dbReference type="InterPro" id="IPR010093">
    <property type="entry name" value="SinI_DNA-bd"/>
</dbReference>
<protein>
    <submittedName>
        <fullName evidence="2">DNA-binding protein</fullName>
    </submittedName>
</protein>
<dbReference type="Pfam" id="PF12728">
    <property type="entry name" value="HTH_17"/>
    <property type="match status" value="1"/>
</dbReference>
<dbReference type="Proteomes" id="UP000186781">
    <property type="component" value="Unassembled WGS sequence"/>
</dbReference>
<gene>
    <name evidence="2" type="ORF">BKH13_09450</name>
</gene>
<dbReference type="InterPro" id="IPR009061">
    <property type="entry name" value="DNA-bd_dom_put_sf"/>
</dbReference>
<keyword evidence="3" id="KW-1185">Reference proteome</keyword>
<dbReference type="RefSeq" id="WP_075410188.1">
    <property type="nucleotide sequence ID" value="NZ_MSKX01000026.1"/>
</dbReference>
<name>A0ABX3F1Z3_ACTNA</name>
<evidence type="ECO:0000259" key="1">
    <source>
        <dbReference type="Pfam" id="PF12728"/>
    </source>
</evidence>
<keyword evidence="2" id="KW-0238">DNA-binding</keyword>
<sequence>MTMTTESKTYFPEKDDAGRFAELVTEVEASSGATPRLTVNGETIDLPPVVAEALLQVIDAMRRGLAVTVTPQDQRLTTQEAADMLGISRPTLVRMLEAGEIPFEKVRRHRRLFLTDVLKFRERQRRAANEA</sequence>
<dbReference type="EMBL" id="MSKX01000026">
    <property type="protein sequence ID" value="OLO82207.1"/>
    <property type="molecule type" value="Genomic_DNA"/>
</dbReference>
<dbReference type="GO" id="GO:0003677">
    <property type="term" value="F:DNA binding"/>
    <property type="evidence" value="ECO:0007669"/>
    <property type="project" value="UniProtKB-KW"/>
</dbReference>
<dbReference type="Gene3D" id="1.10.1660.10">
    <property type="match status" value="1"/>
</dbReference>
<comment type="caution">
    <text evidence="2">The sequence shown here is derived from an EMBL/GenBank/DDBJ whole genome shotgun (WGS) entry which is preliminary data.</text>
</comment>
<feature type="non-terminal residue" evidence="2">
    <location>
        <position position="131"/>
    </location>
</feature>
<reference evidence="2 3" key="1">
    <citation type="submission" date="2016-12" db="EMBL/GenBank/DDBJ databases">
        <title>Genomic comparison of strains in the 'Actinomyces naeslundii' group.</title>
        <authorList>
            <person name="Mughal S.R."/>
            <person name="Do T."/>
            <person name="Gilbert S.C."/>
            <person name="Witherden E.A."/>
            <person name="Didelot X."/>
            <person name="Beighton D."/>
        </authorList>
    </citation>
    <scope>NUCLEOTIDE SEQUENCE [LARGE SCALE GENOMIC DNA]</scope>
    <source>
        <strain evidence="2 3">WE6B-3</strain>
    </source>
</reference>
<proteinExistence type="predicted"/>